<dbReference type="Pfam" id="PF13467">
    <property type="entry name" value="RHH_4"/>
    <property type="match status" value="1"/>
</dbReference>
<dbReference type="Proteomes" id="UP000028702">
    <property type="component" value="Unassembled WGS sequence"/>
</dbReference>
<protein>
    <submittedName>
        <fullName evidence="2">Arylsulfate sulfotransferase-like protein</fullName>
    </submittedName>
</protein>
<feature type="domain" description="Ribbon-helix-helix" evidence="1">
    <location>
        <begin position="5"/>
        <end position="67"/>
    </location>
</feature>
<dbReference type="GO" id="GO:0016740">
    <property type="term" value="F:transferase activity"/>
    <property type="evidence" value="ECO:0007669"/>
    <property type="project" value="UniProtKB-KW"/>
</dbReference>
<keyword evidence="2" id="KW-0808">Transferase</keyword>
<keyword evidence="3" id="KW-1185">Reference proteome</keyword>
<gene>
    <name evidence="2" type="ORF">M2A_1354</name>
</gene>
<dbReference type="eggNOG" id="COG4321">
    <property type="taxonomic scope" value="Bacteria"/>
</dbReference>
<reference evidence="2 3" key="1">
    <citation type="submission" date="2014-07" db="EMBL/GenBank/DDBJ databases">
        <title>Tepidicaulis marinum gen. nov., sp. nov., a novel marine bacterium denitrifying nitrate to nitrous oxide strictly under microaerobic conditions.</title>
        <authorList>
            <person name="Takeuchi M."/>
            <person name="Yamagishi T."/>
            <person name="Kamagata Y."/>
            <person name="Oshima K."/>
            <person name="Hattori M."/>
            <person name="Katayama T."/>
            <person name="Hanada S."/>
            <person name="Tamaki H."/>
            <person name="Marumo K."/>
            <person name="Maeda H."/>
            <person name="Nedachi M."/>
            <person name="Iwasaki W."/>
            <person name="Suwa Y."/>
            <person name="Sakata S."/>
        </authorList>
    </citation>
    <scope>NUCLEOTIDE SEQUENCE [LARGE SCALE GENOMIC DNA]</scope>
    <source>
        <strain evidence="2 3">MA2</strain>
    </source>
</reference>
<evidence type="ECO:0000259" key="1">
    <source>
        <dbReference type="Pfam" id="PF13467"/>
    </source>
</evidence>
<dbReference type="InterPro" id="IPR038268">
    <property type="entry name" value="RHH_sf"/>
</dbReference>
<dbReference type="AlphaFoldDB" id="A0A081B9Y7"/>
<evidence type="ECO:0000313" key="3">
    <source>
        <dbReference type="Proteomes" id="UP000028702"/>
    </source>
</evidence>
<dbReference type="InterPro" id="IPR027373">
    <property type="entry name" value="RHH_dom"/>
</dbReference>
<dbReference type="EMBL" id="BBIO01000005">
    <property type="protein sequence ID" value="GAK44855.1"/>
    <property type="molecule type" value="Genomic_DNA"/>
</dbReference>
<accession>A0A081B9Y7</accession>
<organism evidence="2 3">
    <name type="scientific">Tepidicaulis marinus</name>
    <dbReference type="NCBI Taxonomy" id="1333998"/>
    <lineage>
        <taxon>Bacteria</taxon>
        <taxon>Pseudomonadati</taxon>
        <taxon>Pseudomonadota</taxon>
        <taxon>Alphaproteobacteria</taxon>
        <taxon>Hyphomicrobiales</taxon>
        <taxon>Parvibaculaceae</taxon>
        <taxon>Tepidicaulis</taxon>
    </lineage>
</organism>
<name>A0A081B9Y7_9HYPH</name>
<sequence>MGKIVKRSVSIAGHRTSISLERPFWEGLKELACSRKVSVNELIRQIDAGREEEENLSSALRVFVFKEMVPARACAATKDAPEDGEPS</sequence>
<proteinExistence type="predicted"/>
<dbReference type="RefSeq" id="WP_156101690.1">
    <property type="nucleotide sequence ID" value="NZ_BBIO01000005.1"/>
</dbReference>
<dbReference type="STRING" id="1333998.M2A_1354"/>
<dbReference type="Gene3D" id="1.10.3990.20">
    <property type="entry name" value="protein bp1543"/>
    <property type="match status" value="1"/>
</dbReference>
<comment type="caution">
    <text evidence="2">The sequence shown here is derived from an EMBL/GenBank/DDBJ whole genome shotgun (WGS) entry which is preliminary data.</text>
</comment>
<evidence type="ECO:0000313" key="2">
    <source>
        <dbReference type="EMBL" id="GAK44855.1"/>
    </source>
</evidence>